<dbReference type="Pfam" id="PF02979">
    <property type="entry name" value="NHase_alpha"/>
    <property type="match status" value="1"/>
</dbReference>
<organism evidence="3 4">
    <name type="scientific">Methylovulum psychrotolerans</name>
    <dbReference type="NCBI Taxonomy" id="1704499"/>
    <lineage>
        <taxon>Bacteria</taxon>
        <taxon>Pseudomonadati</taxon>
        <taxon>Pseudomonadota</taxon>
        <taxon>Gammaproteobacteria</taxon>
        <taxon>Methylococcales</taxon>
        <taxon>Methylococcaceae</taxon>
        <taxon>Methylovulum</taxon>
    </lineage>
</organism>
<feature type="domain" description="Nitrile hydratase alpha/Thiocyanate hydrolase gamma" evidence="2">
    <location>
        <begin position="57"/>
        <end position="117"/>
    </location>
</feature>
<dbReference type="InterPro" id="IPR022513">
    <property type="entry name" value="TOMM_pelo"/>
</dbReference>
<dbReference type="NCBIfam" id="TIGR03793">
    <property type="entry name" value="leader_NHLP"/>
    <property type="match status" value="1"/>
</dbReference>
<dbReference type="RefSeq" id="WP_211299237.1">
    <property type="nucleotide sequence ID" value="NZ_PGFZ01000008.1"/>
</dbReference>
<dbReference type="SUPFAM" id="SSF56209">
    <property type="entry name" value="Nitrile hydratase alpha chain"/>
    <property type="match status" value="1"/>
</dbReference>
<keyword evidence="1" id="KW-0479">Metal-binding</keyword>
<reference evidence="3 4" key="1">
    <citation type="submission" date="2017-11" db="EMBL/GenBank/DDBJ databases">
        <title>Draft Genome Sequence of Methylobacter psychrotolerans Sph1T, an Obligate Methanotroph from Low-Temperature Environments.</title>
        <authorList>
            <person name="Oshkin I.Y."/>
            <person name="Miroshnikov K."/>
            <person name="Belova S.E."/>
            <person name="Korzhenkov A."/>
            <person name="Toshchakov S.V."/>
            <person name="Dedysh S.N."/>
        </authorList>
    </citation>
    <scope>NUCLEOTIDE SEQUENCE [LARGE SCALE GENOMIC DNA]</scope>
    <source>
        <strain evidence="3 4">Sph1</strain>
    </source>
</reference>
<comment type="caution">
    <text evidence="3">The sequence shown here is derived from an EMBL/GenBank/DDBJ whole genome shotgun (WGS) entry which is preliminary data.</text>
</comment>
<sequence length="147" mass="15634">MQQCPLKGFTWDVGACNPAITATLAQSASPKHHNIIETQVEVDQSLSPRHNHEKPIMNEEQMQQYSQIVAKCWADAEFKAKLMGDPLATLAAEGIAVPDGIELRVLENTATTVNLVLPPPPTEGELSDEDLGTVTGGSSCGCGCSSC</sequence>
<dbReference type="EMBL" id="PGFZ01000008">
    <property type="protein sequence ID" value="POZ50894.1"/>
    <property type="molecule type" value="Genomic_DNA"/>
</dbReference>
<proteinExistence type="predicted"/>
<evidence type="ECO:0000313" key="3">
    <source>
        <dbReference type="EMBL" id="POZ50894.1"/>
    </source>
</evidence>
<accession>A0A2S5CJB0</accession>
<gene>
    <name evidence="3" type="ORF">AADEFJLK_03366</name>
</gene>
<evidence type="ECO:0000256" key="1">
    <source>
        <dbReference type="ARBA" id="ARBA00022723"/>
    </source>
</evidence>
<dbReference type="AlphaFoldDB" id="A0A2S5CJB0"/>
<dbReference type="Gene3D" id="3.90.330.10">
    <property type="entry name" value="Nitrile hydratase alpha /Thiocyanate hydrolase gamma"/>
    <property type="match status" value="1"/>
</dbReference>
<dbReference type="InterPro" id="IPR036648">
    <property type="entry name" value="CN_Hdrase_a/SCN_Hdrase_g_sf"/>
</dbReference>
<name>A0A2S5CJB0_9GAMM</name>
<dbReference type="GO" id="GO:0046914">
    <property type="term" value="F:transition metal ion binding"/>
    <property type="evidence" value="ECO:0007669"/>
    <property type="project" value="InterPro"/>
</dbReference>
<evidence type="ECO:0000313" key="4">
    <source>
        <dbReference type="Proteomes" id="UP000237423"/>
    </source>
</evidence>
<dbReference type="GO" id="GO:0003824">
    <property type="term" value="F:catalytic activity"/>
    <property type="evidence" value="ECO:0007669"/>
    <property type="project" value="InterPro"/>
</dbReference>
<dbReference type="Proteomes" id="UP000237423">
    <property type="component" value="Unassembled WGS sequence"/>
</dbReference>
<dbReference type="InterPro" id="IPR004232">
    <property type="entry name" value="CN_Hdrtase_a/SCN_Hdrlase_g"/>
</dbReference>
<evidence type="ECO:0000259" key="2">
    <source>
        <dbReference type="Pfam" id="PF02979"/>
    </source>
</evidence>
<protein>
    <submittedName>
        <fullName evidence="3">NHLP leader peptide family natural product</fullName>
    </submittedName>
</protein>